<dbReference type="EMBL" id="KZ819602">
    <property type="protein sequence ID" value="PWN36481.1"/>
    <property type="molecule type" value="Genomic_DNA"/>
</dbReference>
<evidence type="ECO:0000313" key="3">
    <source>
        <dbReference type="Proteomes" id="UP000245771"/>
    </source>
</evidence>
<dbReference type="InterPro" id="IPR003615">
    <property type="entry name" value="HNH_nuc"/>
</dbReference>
<organism evidence="2 3">
    <name type="scientific">Meira miltonrushii</name>
    <dbReference type="NCBI Taxonomy" id="1280837"/>
    <lineage>
        <taxon>Eukaryota</taxon>
        <taxon>Fungi</taxon>
        <taxon>Dikarya</taxon>
        <taxon>Basidiomycota</taxon>
        <taxon>Ustilaginomycotina</taxon>
        <taxon>Exobasidiomycetes</taxon>
        <taxon>Exobasidiales</taxon>
        <taxon>Brachybasidiaceae</taxon>
        <taxon>Meira</taxon>
    </lineage>
</organism>
<proteinExistence type="predicted"/>
<feature type="domain" description="HNH nuclease" evidence="1">
    <location>
        <begin position="145"/>
        <end position="204"/>
    </location>
</feature>
<dbReference type="Proteomes" id="UP000245771">
    <property type="component" value="Unassembled WGS sequence"/>
</dbReference>
<dbReference type="RefSeq" id="XP_025356783.1">
    <property type="nucleotide sequence ID" value="XM_025502047.1"/>
</dbReference>
<dbReference type="GeneID" id="37023828"/>
<dbReference type="STRING" id="1280837.A0A316VKC3"/>
<keyword evidence="3" id="KW-1185">Reference proteome</keyword>
<sequence>MSHGDQSHYPLSLETWSEVSPECLKVLDESGAMLLVMPLAFLKDGKVSQFGYVLDCIRRNFEEPGSLLFQNAIVGEDDPIQEGQAIFLREDGRKDPCTPLRGPRFKFKYRAAVEGAETSTMSNSKRSTANQSHFRLALVARDFSCLLSDADYEKCTACHILPQSRPEYYEEVLGNQARYLFSPAYGLLLRDDLHHSFDRGEIALLPHQGQYIVHIFKYDKDTASYHGKILDMNRFRGSAKTRPNNDLLLFHYQQCSMKYLRGFSFGM</sequence>
<reference evidence="2 3" key="1">
    <citation type="journal article" date="2018" name="Mol. Biol. Evol.">
        <title>Broad Genomic Sampling Reveals a Smut Pathogenic Ancestry of the Fungal Clade Ustilaginomycotina.</title>
        <authorList>
            <person name="Kijpornyongpan T."/>
            <person name="Mondo S.J."/>
            <person name="Barry K."/>
            <person name="Sandor L."/>
            <person name="Lee J."/>
            <person name="Lipzen A."/>
            <person name="Pangilinan J."/>
            <person name="LaButti K."/>
            <person name="Hainaut M."/>
            <person name="Henrissat B."/>
            <person name="Grigoriev I.V."/>
            <person name="Spatafora J.W."/>
            <person name="Aime M.C."/>
        </authorList>
    </citation>
    <scope>NUCLEOTIDE SEQUENCE [LARGE SCALE GENOMIC DNA]</scope>
    <source>
        <strain evidence="2 3">MCA 3882</strain>
    </source>
</reference>
<accession>A0A316VKC3</accession>
<gene>
    <name evidence="2" type="ORF">FA14DRAFT_2350</name>
</gene>
<protein>
    <recommendedName>
        <fullName evidence="1">HNH nuclease domain-containing protein</fullName>
    </recommendedName>
</protein>
<evidence type="ECO:0000259" key="1">
    <source>
        <dbReference type="Pfam" id="PF13391"/>
    </source>
</evidence>
<dbReference type="Pfam" id="PF13391">
    <property type="entry name" value="HNH_2"/>
    <property type="match status" value="1"/>
</dbReference>
<evidence type="ECO:0000313" key="2">
    <source>
        <dbReference type="EMBL" id="PWN36481.1"/>
    </source>
</evidence>
<dbReference type="OrthoDB" id="2569251at2759"/>
<name>A0A316VKC3_9BASI</name>
<dbReference type="AlphaFoldDB" id="A0A316VKC3"/>
<dbReference type="InParanoid" id="A0A316VKC3"/>